<dbReference type="InterPro" id="IPR036962">
    <property type="entry name" value="Glyco_hydro_3_N_sf"/>
</dbReference>
<dbReference type="SUPFAM" id="SSF51445">
    <property type="entry name" value="(Trans)glycosidases"/>
    <property type="match status" value="1"/>
</dbReference>
<name>A0ABN2PD88_9MICO</name>
<dbReference type="PANTHER" id="PTHR42715">
    <property type="entry name" value="BETA-GLUCOSIDASE"/>
    <property type="match status" value="1"/>
</dbReference>
<dbReference type="GO" id="GO:0016787">
    <property type="term" value="F:hydrolase activity"/>
    <property type="evidence" value="ECO:0007669"/>
    <property type="project" value="UniProtKB-KW"/>
</dbReference>
<dbReference type="Gene3D" id="3.40.50.1700">
    <property type="entry name" value="Glycoside hydrolase family 3 C-terminal domain"/>
    <property type="match status" value="1"/>
</dbReference>
<dbReference type="SMART" id="SM01217">
    <property type="entry name" value="Fn3_like"/>
    <property type="match status" value="1"/>
</dbReference>
<evidence type="ECO:0000256" key="1">
    <source>
        <dbReference type="ARBA" id="ARBA00005336"/>
    </source>
</evidence>
<dbReference type="Pfam" id="PF14310">
    <property type="entry name" value="Fn3-like"/>
    <property type="match status" value="1"/>
</dbReference>
<sequence>MTTRTAKHPASLTTGTGYWATAELDEPHVPPLRLADGPHGLRIQDDDNPDHLGLGRSRPATCFPPAVTLASSWDPELVAAIGAALGREAAAAGVDVVLGPGVNIKRSPLCGRNFEYFSEDPLLTGELGGAMVEGIQSQGVAACVKHFAANNQETDRLRVSVEIDERTLREIYLRAFQITLRDRPVWAVMSAYNRINGVYASENRRLLTDTLRDEWGFDGVVISDWGAVHDPVSALEAGLDLRMPGQPDDRRIHSALEAGRIPGSAIDDVVDRMSLLAQRTRRESVSAVDHAEHHELTRRAAGESAVLLQNDGVLPLRLGSSTRIAVIGELATNPRLQGAGSSAVHPTRVDTAWNILQKEVGAVGGTISYSPGYDLDGGAADPAELAATRALVSRSDVCLLFLGLPAASETEGRDRSSIDLPENQLSLVAELSTLDVPIVAVLSNGSVVRTSSWRHHVQAVVEFWLTGQAHGLAIADVLTGAVNPSGKLAETIPLRLEDTPSYLAFPGESGSVRYSEGVYVGYRYFDAKAMEVDFPFGHGLSYTTFGYSDLQVDVGDRHDEVACTVRLIVTNEGPCAGAEVVQVYFAEHSAQVSTPPQQLRGFTKVRLEFGQSAEVEIPIRRADLGYFSERSGRWVFEGGVVGINVGSSSRDIRLSAEVALEGETLRQPLSIWSTWGELRADEGAAAALDAAITRGGGLRGRVADLIVDEIGRQSVLELPLQTLVEFPGFPVSRDDVEAIIDRVESCEARESE</sequence>
<organism evidence="4 5">
    <name type="scientific">Microbacterium aoyamense</name>
    <dbReference type="NCBI Taxonomy" id="344166"/>
    <lineage>
        <taxon>Bacteria</taxon>
        <taxon>Bacillati</taxon>
        <taxon>Actinomycetota</taxon>
        <taxon>Actinomycetes</taxon>
        <taxon>Micrococcales</taxon>
        <taxon>Microbacteriaceae</taxon>
        <taxon>Microbacterium</taxon>
    </lineage>
</organism>
<comment type="similarity">
    <text evidence="1">Belongs to the glycosyl hydrolase 3 family.</text>
</comment>
<dbReference type="InterPro" id="IPR002772">
    <property type="entry name" value="Glyco_hydro_3_C"/>
</dbReference>
<evidence type="ECO:0000313" key="5">
    <source>
        <dbReference type="Proteomes" id="UP001501343"/>
    </source>
</evidence>
<dbReference type="RefSeq" id="WP_248145654.1">
    <property type="nucleotide sequence ID" value="NZ_BAAAOF010000002.1"/>
</dbReference>
<dbReference type="PANTHER" id="PTHR42715:SF10">
    <property type="entry name" value="BETA-GLUCOSIDASE"/>
    <property type="match status" value="1"/>
</dbReference>
<dbReference type="InterPro" id="IPR050288">
    <property type="entry name" value="Cellulose_deg_GH3"/>
</dbReference>
<evidence type="ECO:0000259" key="3">
    <source>
        <dbReference type="SMART" id="SM01217"/>
    </source>
</evidence>
<dbReference type="InterPro" id="IPR017853">
    <property type="entry name" value="GH"/>
</dbReference>
<accession>A0ABN2PD88</accession>
<gene>
    <name evidence="4" type="ORF">GCM10009775_07870</name>
</gene>
<keyword evidence="5" id="KW-1185">Reference proteome</keyword>
<dbReference type="EMBL" id="BAAAOF010000002">
    <property type="protein sequence ID" value="GAA1917797.1"/>
    <property type="molecule type" value="Genomic_DNA"/>
</dbReference>
<dbReference type="InterPro" id="IPR036881">
    <property type="entry name" value="Glyco_hydro_3_C_sf"/>
</dbReference>
<comment type="caution">
    <text evidence="4">The sequence shown here is derived from an EMBL/GenBank/DDBJ whole genome shotgun (WGS) entry which is preliminary data.</text>
</comment>
<dbReference type="InterPro" id="IPR026891">
    <property type="entry name" value="Fn3-like"/>
</dbReference>
<dbReference type="Pfam" id="PF00933">
    <property type="entry name" value="Glyco_hydro_3"/>
    <property type="match status" value="1"/>
</dbReference>
<dbReference type="SUPFAM" id="SSF52279">
    <property type="entry name" value="Beta-D-glucan exohydrolase, C-terminal domain"/>
    <property type="match status" value="1"/>
</dbReference>
<evidence type="ECO:0000256" key="2">
    <source>
        <dbReference type="ARBA" id="ARBA00022801"/>
    </source>
</evidence>
<proteinExistence type="inferred from homology"/>
<dbReference type="Pfam" id="PF01915">
    <property type="entry name" value="Glyco_hydro_3_C"/>
    <property type="match status" value="1"/>
</dbReference>
<evidence type="ECO:0000313" key="4">
    <source>
        <dbReference type="EMBL" id="GAA1917797.1"/>
    </source>
</evidence>
<dbReference type="PRINTS" id="PR00133">
    <property type="entry name" value="GLHYDRLASE3"/>
</dbReference>
<reference evidence="4 5" key="1">
    <citation type="journal article" date="2019" name="Int. J. Syst. Evol. Microbiol.">
        <title>The Global Catalogue of Microorganisms (GCM) 10K type strain sequencing project: providing services to taxonomists for standard genome sequencing and annotation.</title>
        <authorList>
            <consortium name="The Broad Institute Genomics Platform"/>
            <consortium name="The Broad Institute Genome Sequencing Center for Infectious Disease"/>
            <person name="Wu L."/>
            <person name="Ma J."/>
        </authorList>
    </citation>
    <scope>NUCLEOTIDE SEQUENCE [LARGE SCALE GENOMIC DNA]</scope>
    <source>
        <strain evidence="4 5">JCM 14900</strain>
    </source>
</reference>
<protein>
    <submittedName>
        <fullName evidence="4">Glycoside hydrolase family 3 C-terminal domain-containing protein</fullName>
    </submittedName>
</protein>
<dbReference type="InterPro" id="IPR013783">
    <property type="entry name" value="Ig-like_fold"/>
</dbReference>
<dbReference type="Gene3D" id="2.60.40.10">
    <property type="entry name" value="Immunoglobulins"/>
    <property type="match status" value="1"/>
</dbReference>
<feature type="domain" description="Fibronectin type III-like" evidence="3">
    <location>
        <begin position="579"/>
        <end position="649"/>
    </location>
</feature>
<dbReference type="Proteomes" id="UP001501343">
    <property type="component" value="Unassembled WGS sequence"/>
</dbReference>
<dbReference type="InterPro" id="IPR001764">
    <property type="entry name" value="Glyco_hydro_3_N"/>
</dbReference>
<keyword evidence="2 4" id="KW-0378">Hydrolase</keyword>
<dbReference type="Gene3D" id="3.20.20.300">
    <property type="entry name" value="Glycoside hydrolase, family 3, N-terminal domain"/>
    <property type="match status" value="1"/>
</dbReference>